<dbReference type="EMBL" id="QQXK01000016">
    <property type="protein sequence ID" value="RII42052.1"/>
    <property type="molecule type" value="Genomic_DNA"/>
</dbReference>
<comment type="caution">
    <text evidence="3">The sequence shown here is derived from an EMBL/GenBank/DDBJ whole genome shotgun (WGS) entry which is preliminary data.</text>
</comment>
<name>A0A399JDE1_9MICC</name>
<sequence>MVNARTPSPARTAPRGVARRRYVLVALVAPVALLLIVAATQLLLIPDLGATVPTHWGPNGVVDGWGPAWTAPALTAGIGVGTVVLVGGLGLSGLGQASGTGAGQKLRFLAAITVWSAVFLAGCLGTTGVGMDADGQELGPRLLIGMLGGAALGGLAAWWAYRVTWDVAGDRPAVEPIPAILSDGAPATWERTVAMSRGMWAILAGVVLITVGIVFLGSTTTEPRPLEDPRFWWTAAGLAALLLAIGLTTSSARVRVDASGLTVRGTIGLPRMSVAAEQVEKAEVLPVSAVGQFGGWGWRYFPGSGWGVIMKSGEALVVTKKNGGSLTVTVDDAARAASLLGAYAERAGAAGAPGGPGTPAAH</sequence>
<keyword evidence="1" id="KW-1133">Transmembrane helix</keyword>
<feature type="domain" description="DUF1648" evidence="2">
    <location>
        <begin position="33"/>
        <end position="71"/>
    </location>
</feature>
<evidence type="ECO:0000259" key="2">
    <source>
        <dbReference type="Pfam" id="PF07853"/>
    </source>
</evidence>
<proteinExistence type="predicted"/>
<feature type="transmembrane region" description="Helical" evidence="1">
    <location>
        <begin position="106"/>
        <end position="130"/>
    </location>
</feature>
<accession>A0A399JDE1</accession>
<organism evidence="3 4">
    <name type="scientific">Galactobacter valiniphilus</name>
    <dbReference type="NCBI Taxonomy" id="2676122"/>
    <lineage>
        <taxon>Bacteria</taxon>
        <taxon>Bacillati</taxon>
        <taxon>Actinomycetota</taxon>
        <taxon>Actinomycetes</taxon>
        <taxon>Micrococcales</taxon>
        <taxon>Micrococcaceae</taxon>
        <taxon>Galactobacter</taxon>
    </lineage>
</organism>
<protein>
    <submittedName>
        <fullName evidence="3">DUF1648 domain-containing protein</fullName>
    </submittedName>
</protein>
<dbReference type="Pfam" id="PF07853">
    <property type="entry name" value="DUF1648"/>
    <property type="match status" value="1"/>
</dbReference>
<feature type="transmembrane region" description="Helical" evidence="1">
    <location>
        <begin position="21"/>
        <end position="45"/>
    </location>
</feature>
<feature type="transmembrane region" description="Helical" evidence="1">
    <location>
        <begin position="142"/>
        <end position="161"/>
    </location>
</feature>
<keyword evidence="1" id="KW-0472">Membrane</keyword>
<evidence type="ECO:0000313" key="3">
    <source>
        <dbReference type="EMBL" id="RII42052.1"/>
    </source>
</evidence>
<dbReference type="AlphaFoldDB" id="A0A399JDE1"/>
<feature type="transmembrane region" description="Helical" evidence="1">
    <location>
        <begin position="199"/>
        <end position="219"/>
    </location>
</feature>
<evidence type="ECO:0000256" key="1">
    <source>
        <dbReference type="SAM" id="Phobius"/>
    </source>
</evidence>
<dbReference type="InterPro" id="IPR012867">
    <property type="entry name" value="DUF1648"/>
</dbReference>
<feature type="transmembrane region" description="Helical" evidence="1">
    <location>
        <begin position="73"/>
        <end position="94"/>
    </location>
</feature>
<reference evidence="3 4" key="1">
    <citation type="submission" date="2018-07" db="EMBL/GenBank/DDBJ databases">
        <title>Arthrobacter sp. nov., isolated from raw cow's milk with high bacterial count.</title>
        <authorList>
            <person name="Hahne J."/>
            <person name="Isele D."/>
            <person name="Lipski A."/>
        </authorList>
    </citation>
    <scope>NUCLEOTIDE SEQUENCE [LARGE SCALE GENOMIC DNA]</scope>
    <source>
        <strain evidence="3 4">JZ R-35</strain>
    </source>
</reference>
<dbReference type="Proteomes" id="UP000265419">
    <property type="component" value="Unassembled WGS sequence"/>
</dbReference>
<evidence type="ECO:0000313" key="4">
    <source>
        <dbReference type="Proteomes" id="UP000265419"/>
    </source>
</evidence>
<keyword evidence="4" id="KW-1185">Reference proteome</keyword>
<feature type="transmembrane region" description="Helical" evidence="1">
    <location>
        <begin position="231"/>
        <end position="249"/>
    </location>
</feature>
<gene>
    <name evidence="3" type="ORF">DWB68_08985</name>
</gene>
<keyword evidence="1" id="KW-0812">Transmembrane</keyword>